<dbReference type="OrthoDB" id="2538017at2759"/>
<dbReference type="GO" id="GO:0051028">
    <property type="term" value="P:mRNA transport"/>
    <property type="evidence" value="ECO:0007669"/>
    <property type="project" value="UniProtKB-KW"/>
</dbReference>
<dbReference type="GO" id="GO:0017056">
    <property type="term" value="F:structural constituent of nuclear pore"/>
    <property type="evidence" value="ECO:0007669"/>
    <property type="project" value="InterPro"/>
</dbReference>
<dbReference type="GO" id="GO:0008139">
    <property type="term" value="F:nuclear localization sequence binding"/>
    <property type="evidence" value="ECO:0007669"/>
    <property type="project" value="InterPro"/>
</dbReference>
<dbReference type="PANTHER" id="PTHR13437">
    <property type="entry name" value="NUCLEOPORIN P58/P45 NUCLEOPORIN-LIKE PROTEIN 1"/>
    <property type="match status" value="1"/>
</dbReference>
<evidence type="ECO:0000256" key="7">
    <source>
        <dbReference type="ARBA" id="ARBA00023242"/>
    </source>
</evidence>
<dbReference type="Proteomes" id="UP000055024">
    <property type="component" value="Unassembled WGS sequence"/>
</dbReference>
<name>A0A0V1HCY5_9BILA</name>
<evidence type="ECO:0000313" key="9">
    <source>
        <dbReference type="Proteomes" id="UP000055024"/>
    </source>
</evidence>
<keyword evidence="5" id="KW-0811">Translocation</keyword>
<keyword evidence="2" id="KW-0813">Transport</keyword>
<reference evidence="8 9" key="1">
    <citation type="submission" date="2015-01" db="EMBL/GenBank/DDBJ databases">
        <title>Evolution of Trichinella species and genotypes.</title>
        <authorList>
            <person name="Korhonen P.K."/>
            <person name="Edoardo P."/>
            <person name="Giuseppe L.R."/>
            <person name="Gasser R.B."/>
        </authorList>
    </citation>
    <scope>NUCLEOTIDE SEQUENCE [LARGE SCALE GENOMIC DNA]</scope>
    <source>
        <strain evidence="8">ISS1029</strain>
    </source>
</reference>
<evidence type="ECO:0000256" key="1">
    <source>
        <dbReference type="ARBA" id="ARBA00004567"/>
    </source>
</evidence>
<dbReference type="GO" id="GO:0015031">
    <property type="term" value="P:protein transport"/>
    <property type="evidence" value="ECO:0007669"/>
    <property type="project" value="UniProtKB-KW"/>
</dbReference>
<keyword evidence="4" id="KW-0653">Protein transport</keyword>
<dbReference type="EMBL" id="JYDP01000088">
    <property type="protein sequence ID" value="KRZ08359.1"/>
    <property type="molecule type" value="Genomic_DNA"/>
</dbReference>
<sequence>MSFMSTTNIFGSPSTTTSASATNLFGTPITVTSTGASNFFGSTGANTPSLFGNIFQPQIASTPLITSTSAATPAVPFPSVTSAASGFPSLIRTSANATSFSFGGFPTAIASTAAPALNSFGLSSQTNTLFTTTQSQSSFATCSTPTTVVGLGGVLSSLSGSGEGGKILTPKDSPVPKEILELVNLMASEVKSNRLIFDEILNFDPSRLTEIEKKIEYVSSDQVRSNHNTYEVARAARALRAQSRHDLRLAENAQRFRESAISYDHNAVMKYLHALSETYESQVQSISDHLDYLENLMNGSIQHTRTPEAIVANIYKMNDTFKTLSVEFYRVHEDAKLVTKRRYTPVESFSNKSGKISVYENIKGPSPFQPSTNAALVSSTTVLNRALMGRSSASVLSKTFEKEAKGQGSPRLSKSKRDFFGFSRREFF</sequence>
<keyword evidence="7" id="KW-0539">Nucleus</keyword>
<dbReference type="PANTHER" id="PTHR13437:SF2">
    <property type="entry name" value="NUCLEOPORIN P58_P45"/>
    <property type="match status" value="1"/>
</dbReference>
<evidence type="ECO:0000313" key="8">
    <source>
        <dbReference type="EMBL" id="KRZ08359.1"/>
    </source>
</evidence>
<dbReference type="AlphaFoldDB" id="A0A0V1HCY5"/>
<evidence type="ECO:0000256" key="3">
    <source>
        <dbReference type="ARBA" id="ARBA00022816"/>
    </source>
</evidence>
<accession>A0A0V1HCY5</accession>
<gene>
    <name evidence="8" type="primary">NUPL1</name>
    <name evidence="8" type="ORF">T11_7578</name>
</gene>
<keyword evidence="9" id="KW-1185">Reference proteome</keyword>
<keyword evidence="3" id="KW-0509">mRNA transport</keyword>
<proteinExistence type="predicted"/>
<evidence type="ECO:0000256" key="4">
    <source>
        <dbReference type="ARBA" id="ARBA00022927"/>
    </source>
</evidence>
<protein>
    <submittedName>
        <fullName evidence="8">Nucleoporin p58/p45</fullName>
    </submittedName>
</protein>
<keyword evidence="6" id="KW-0906">Nuclear pore complex</keyword>
<evidence type="ECO:0000256" key="2">
    <source>
        <dbReference type="ARBA" id="ARBA00022448"/>
    </source>
</evidence>
<dbReference type="STRING" id="268475.A0A0V1HCY5"/>
<organism evidence="8 9">
    <name type="scientific">Trichinella zimbabwensis</name>
    <dbReference type="NCBI Taxonomy" id="268475"/>
    <lineage>
        <taxon>Eukaryota</taxon>
        <taxon>Metazoa</taxon>
        <taxon>Ecdysozoa</taxon>
        <taxon>Nematoda</taxon>
        <taxon>Enoplea</taxon>
        <taxon>Dorylaimia</taxon>
        <taxon>Trichinellida</taxon>
        <taxon>Trichinellidae</taxon>
        <taxon>Trichinella</taxon>
    </lineage>
</organism>
<comment type="subcellular location">
    <subcellularLocation>
        <location evidence="1">Nucleus</location>
        <location evidence="1">Nuclear pore complex</location>
    </subcellularLocation>
</comment>
<evidence type="ECO:0000256" key="5">
    <source>
        <dbReference type="ARBA" id="ARBA00023010"/>
    </source>
</evidence>
<dbReference type="InterPro" id="IPR024882">
    <property type="entry name" value="NUP58/p45/49"/>
</dbReference>
<comment type="caution">
    <text evidence="8">The sequence shown here is derived from an EMBL/GenBank/DDBJ whole genome shotgun (WGS) entry which is preliminary data.</text>
</comment>
<evidence type="ECO:0000256" key="6">
    <source>
        <dbReference type="ARBA" id="ARBA00023132"/>
    </source>
</evidence>
<dbReference type="Gene3D" id="6.10.140.1350">
    <property type="match status" value="1"/>
</dbReference>
<dbReference type="GO" id="GO:0005643">
    <property type="term" value="C:nuclear pore"/>
    <property type="evidence" value="ECO:0007669"/>
    <property type="project" value="UniProtKB-SubCell"/>
</dbReference>